<dbReference type="EMBL" id="CP029788">
    <property type="protein sequence ID" value="AWT42564.1"/>
    <property type="molecule type" value="Genomic_DNA"/>
</dbReference>
<organism evidence="1 2">
    <name type="scientific">Streptomyces actuosus</name>
    <dbReference type="NCBI Taxonomy" id="1885"/>
    <lineage>
        <taxon>Bacteria</taxon>
        <taxon>Bacillati</taxon>
        <taxon>Actinomycetota</taxon>
        <taxon>Actinomycetes</taxon>
        <taxon>Kitasatosporales</taxon>
        <taxon>Streptomycetaceae</taxon>
        <taxon>Streptomyces</taxon>
    </lineage>
</organism>
<name>A0A2U9NZW1_STRAS</name>
<dbReference type="RefSeq" id="WP_110627487.1">
    <property type="nucleotide sequence ID" value="NZ_CP029788.1"/>
</dbReference>
<evidence type="ECO:0000313" key="2">
    <source>
        <dbReference type="Proteomes" id="UP000247634"/>
    </source>
</evidence>
<accession>A0A2U9NZW1</accession>
<reference evidence="1 2" key="1">
    <citation type="submission" date="2018-06" db="EMBL/GenBank/DDBJ databases">
        <title>The complete genome sequence of a nosiheptide producer Streptomyces actuosus ATCC 25421: deducing the ability of producing a new class III lantibiotics.</title>
        <authorList>
            <person name="Liu W."/>
            <person name="Sun F."/>
            <person name="Hu Y."/>
        </authorList>
    </citation>
    <scope>NUCLEOTIDE SEQUENCE [LARGE SCALE GENOMIC DNA]</scope>
    <source>
        <strain evidence="1 2">ATCC 25421</strain>
    </source>
</reference>
<dbReference type="Proteomes" id="UP000247634">
    <property type="component" value="Chromosome"/>
</dbReference>
<evidence type="ECO:0000313" key="1">
    <source>
        <dbReference type="EMBL" id="AWT42564.1"/>
    </source>
</evidence>
<dbReference type="OrthoDB" id="4291991at2"/>
<dbReference type="KEGG" id="sact:DMT42_09715"/>
<proteinExistence type="predicted"/>
<protein>
    <submittedName>
        <fullName evidence="1">Uncharacterized protein</fullName>
    </submittedName>
</protein>
<sequence>MLKYVVCAGSQAEAQAWARLHGIPQRQCVYASSVRRIEGLRDFAVVRLRGFFGRPNRDEIEACLRRNELKRHSPLVDIQGDGG</sequence>
<keyword evidence="2" id="KW-1185">Reference proteome</keyword>
<dbReference type="AlphaFoldDB" id="A0A2U9NZW1"/>
<gene>
    <name evidence="1" type="ORF">DMT42_09715</name>
</gene>